<keyword evidence="3 11" id="KW-0378">Hydrolase</keyword>
<keyword evidence="5" id="KW-0067">ATP-binding</keyword>
<dbReference type="Pfam" id="PF00271">
    <property type="entry name" value="Helicase_C"/>
    <property type="match status" value="1"/>
</dbReference>
<evidence type="ECO:0000256" key="1">
    <source>
        <dbReference type="ARBA" id="ARBA00022741"/>
    </source>
</evidence>
<evidence type="ECO:0000256" key="3">
    <source>
        <dbReference type="ARBA" id="ARBA00022801"/>
    </source>
</evidence>
<accession>A0A7Z8Y8K5</accession>
<dbReference type="InterPro" id="IPR045562">
    <property type="entry name" value="RecG_dom3_C"/>
</dbReference>
<sequence length="738" mass="78874">MAGKDSQAQTGGKSGVVAVTSDAWTGLHRPLARTLGKRTATQLGKLGLHTVGDLAYHFPFRYATRGQLMPLREVAEGESVTVIARVESTNLRPMNARRGFILKVDISDGARMLGLTFFGKSAGPLKYHETRLQPGQTAIFSGTVSSYRGQLQLTHPDYELIEDEATLATDIARLARPIPIYHATAALPSWKIQRAVATILPGLQASDFPDPLPAQYREKHGLPGKYEAVLALHEPRDENAWRVARARMKHEEAFVLQAALAQRSARTAQRETAAYPLRTGGILDAFDAALPYTLTAGQQSVGTEISADLARTAPMQRLLQGDVGSGKTVVALRAMLQVVDGGGQAALLAPTEVLAQQHYRSINELLGRLAWDVRCELLTGSMRASTKRTVLARLASGEAGIVIGTHALLSDTVSLPFLGLAVVDEQHRFGVDQRDRLARGVHTLVMTATPIPRTIAMTVFGDLAISTLKDMPAGRAGITTSLVPAANTPWIARAWQRAREEIAAGGRVYVVCPRIDATAEEDTGASVGAADTAAPELASVVETAARLRALPQLAGIDIAVMHGRLETEEKNRVMARFASGESPLLVSTTVIEVGVDVPEATMMVILDADRFGISQLHQLRGRIGRGSKPGICLAISNAEPGSVAHSRLEAFASTTDGFALAEKDVELRAEGDVLGSSQAGRSSHLRFLSVVNDKAIVEQARAAAKAEVASDSELAAHTALAEAIAELDTERADYMERG</sequence>
<evidence type="ECO:0000256" key="4">
    <source>
        <dbReference type="ARBA" id="ARBA00022806"/>
    </source>
</evidence>
<dbReference type="CDD" id="cd17992">
    <property type="entry name" value="DEXHc_RecG"/>
    <property type="match status" value="1"/>
</dbReference>
<dbReference type="PROSITE" id="PS51192">
    <property type="entry name" value="HELICASE_ATP_BIND_1"/>
    <property type="match status" value="1"/>
</dbReference>
<reference evidence="11 12" key="1">
    <citation type="submission" date="2018-11" db="EMBL/GenBank/DDBJ databases">
        <authorList>
            <consortium name="Pathogen Informatics"/>
        </authorList>
    </citation>
    <scope>NUCLEOTIDE SEQUENCE [LARGE SCALE GENOMIC DNA]</scope>
    <source>
        <strain evidence="11 12">NCTC10327</strain>
    </source>
</reference>
<dbReference type="PROSITE" id="PS51194">
    <property type="entry name" value="HELICASE_CTER"/>
    <property type="match status" value="1"/>
</dbReference>
<proteinExistence type="predicted"/>
<evidence type="ECO:0000256" key="6">
    <source>
        <dbReference type="ARBA" id="ARBA00023125"/>
    </source>
</evidence>
<keyword evidence="2" id="KW-0227">DNA damage</keyword>
<dbReference type="InterPro" id="IPR012340">
    <property type="entry name" value="NA-bd_OB-fold"/>
</dbReference>
<dbReference type="EMBL" id="UYIO01000001">
    <property type="protein sequence ID" value="VDG76269.1"/>
    <property type="molecule type" value="Genomic_DNA"/>
</dbReference>
<dbReference type="AlphaFoldDB" id="A0A7Z8Y8K5"/>
<dbReference type="InterPro" id="IPR047112">
    <property type="entry name" value="RecG/Mfd"/>
</dbReference>
<dbReference type="Pfam" id="PF17191">
    <property type="entry name" value="RecG_wedge"/>
    <property type="match status" value="1"/>
</dbReference>
<keyword evidence="7" id="KW-0234">DNA repair</keyword>
<comment type="caution">
    <text evidence="11">The sequence shown here is derived from an EMBL/GenBank/DDBJ whole genome shotgun (WGS) entry which is preliminary data.</text>
</comment>
<name>A0A7Z8Y8K5_9ACTO</name>
<dbReference type="SMART" id="SM00487">
    <property type="entry name" value="DEXDc"/>
    <property type="match status" value="1"/>
</dbReference>
<dbReference type="GO" id="GO:0003677">
    <property type="term" value="F:DNA binding"/>
    <property type="evidence" value="ECO:0007669"/>
    <property type="project" value="UniProtKB-KW"/>
</dbReference>
<evidence type="ECO:0000313" key="12">
    <source>
        <dbReference type="Proteomes" id="UP000269974"/>
    </source>
</evidence>
<dbReference type="InterPro" id="IPR011545">
    <property type="entry name" value="DEAD/DEAH_box_helicase_dom"/>
</dbReference>
<dbReference type="InterPro" id="IPR001650">
    <property type="entry name" value="Helicase_C-like"/>
</dbReference>
<dbReference type="Gene3D" id="3.40.50.300">
    <property type="entry name" value="P-loop containing nucleotide triphosphate hydrolases"/>
    <property type="match status" value="2"/>
</dbReference>
<evidence type="ECO:0000256" key="8">
    <source>
        <dbReference type="ARBA" id="ARBA00049819"/>
    </source>
</evidence>
<dbReference type="Pfam" id="PF00270">
    <property type="entry name" value="DEAD"/>
    <property type="match status" value="1"/>
</dbReference>
<dbReference type="InterPro" id="IPR027417">
    <property type="entry name" value="P-loop_NTPase"/>
</dbReference>
<feature type="domain" description="Helicase C-terminal" evidence="10">
    <location>
        <begin position="510"/>
        <end position="666"/>
    </location>
</feature>
<dbReference type="InterPro" id="IPR014001">
    <property type="entry name" value="Helicase_ATP-bd"/>
</dbReference>
<dbReference type="SUPFAM" id="SSF50249">
    <property type="entry name" value="Nucleic acid-binding proteins"/>
    <property type="match status" value="1"/>
</dbReference>
<dbReference type="GO" id="GO:0003678">
    <property type="term" value="F:DNA helicase activity"/>
    <property type="evidence" value="ECO:0007669"/>
    <property type="project" value="TreeGrafter"/>
</dbReference>
<dbReference type="GO" id="GO:0016787">
    <property type="term" value="F:hydrolase activity"/>
    <property type="evidence" value="ECO:0007669"/>
    <property type="project" value="UniProtKB-KW"/>
</dbReference>
<feature type="domain" description="Helicase ATP-binding" evidence="9">
    <location>
        <begin position="308"/>
        <end position="468"/>
    </location>
</feature>
<keyword evidence="6" id="KW-0238">DNA-binding</keyword>
<dbReference type="Pfam" id="PF19833">
    <property type="entry name" value="RecG_dom3_C"/>
    <property type="match status" value="1"/>
</dbReference>
<keyword evidence="4 11" id="KW-0347">Helicase</keyword>
<dbReference type="Proteomes" id="UP000269974">
    <property type="component" value="Unassembled WGS sequence"/>
</dbReference>
<dbReference type="RefSeq" id="WP_185933962.1">
    <property type="nucleotide sequence ID" value="NZ_UYIO01000001.1"/>
</dbReference>
<evidence type="ECO:0000256" key="5">
    <source>
        <dbReference type="ARBA" id="ARBA00022840"/>
    </source>
</evidence>
<dbReference type="SMART" id="SM00490">
    <property type="entry name" value="HELICc"/>
    <property type="match status" value="1"/>
</dbReference>
<keyword evidence="1" id="KW-0547">Nucleotide-binding</keyword>
<organism evidence="11 12">
    <name type="scientific">Actinobaculum suis</name>
    <dbReference type="NCBI Taxonomy" id="1657"/>
    <lineage>
        <taxon>Bacteria</taxon>
        <taxon>Bacillati</taxon>
        <taxon>Actinomycetota</taxon>
        <taxon>Actinomycetes</taxon>
        <taxon>Actinomycetales</taxon>
        <taxon>Actinomycetaceae</taxon>
        <taxon>Actinobaculum</taxon>
    </lineage>
</organism>
<evidence type="ECO:0000256" key="2">
    <source>
        <dbReference type="ARBA" id="ARBA00022763"/>
    </source>
</evidence>
<dbReference type="CDD" id="cd04488">
    <property type="entry name" value="RecG_wedge_OBF"/>
    <property type="match status" value="1"/>
</dbReference>
<evidence type="ECO:0000256" key="7">
    <source>
        <dbReference type="ARBA" id="ARBA00023204"/>
    </source>
</evidence>
<dbReference type="Gene3D" id="2.40.50.140">
    <property type="entry name" value="Nucleic acid-binding proteins"/>
    <property type="match status" value="1"/>
</dbReference>
<gene>
    <name evidence="11" type="primary">recG</name>
    <name evidence="11" type="ORF">NCTC10327_00932</name>
</gene>
<evidence type="ECO:0000313" key="11">
    <source>
        <dbReference type="EMBL" id="VDG76269.1"/>
    </source>
</evidence>
<evidence type="ECO:0000259" key="9">
    <source>
        <dbReference type="PROSITE" id="PS51192"/>
    </source>
</evidence>
<protein>
    <recommendedName>
        <fullName evidence="8">Probable DNA 3'-5' helicase RecG</fullName>
    </recommendedName>
</protein>
<dbReference type="GO" id="GO:0005524">
    <property type="term" value="F:ATP binding"/>
    <property type="evidence" value="ECO:0007669"/>
    <property type="project" value="UniProtKB-KW"/>
</dbReference>
<dbReference type="SUPFAM" id="SSF52540">
    <property type="entry name" value="P-loop containing nucleoside triphosphate hydrolases"/>
    <property type="match status" value="2"/>
</dbReference>
<evidence type="ECO:0000259" key="10">
    <source>
        <dbReference type="PROSITE" id="PS51194"/>
    </source>
</evidence>
<dbReference type="GO" id="GO:0006281">
    <property type="term" value="P:DNA repair"/>
    <property type="evidence" value="ECO:0007669"/>
    <property type="project" value="UniProtKB-KW"/>
</dbReference>
<dbReference type="PANTHER" id="PTHR47964">
    <property type="entry name" value="ATP-DEPENDENT DNA HELICASE HOMOLOG RECG, CHLOROPLASTIC"/>
    <property type="match status" value="1"/>
</dbReference>
<dbReference type="PANTHER" id="PTHR47964:SF1">
    <property type="entry name" value="ATP-DEPENDENT DNA HELICASE HOMOLOG RECG, CHLOROPLASTIC"/>
    <property type="match status" value="1"/>
</dbReference>
<dbReference type="InterPro" id="IPR033454">
    <property type="entry name" value="RecG_wedge"/>
</dbReference>